<dbReference type="Gene3D" id="3.90.550.20">
    <property type="match status" value="1"/>
</dbReference>
<organism evidence="9 10">
    <name type="scientific">Loxostege sticticalis</name>
    <name type="common">Beet webworm moth</name>
    <dbReference type="NCBI Taxonomy" id="481309"/>
    <lineage>
        <taxon>Eukaryota</taxon>
        <taxon>Metazoa</taxon>
        <taxon>Ecdysozoa</taxon>
        <taxon>Arthropoda</taxon>
        <taxon>Hexapoda</taxon>
        <taxon>Insecta</taxon>
        <taxon>Pterygota</taxon>
        <taxon>Neoptera</taxon>
        <taxon>Endopterygota</taxon>
        <taxon>Lepidoptera</taxon>
        <taxon>Glossata</taxon>
        <taxon>Ditrysia</taxon>
        <taxon>Pyraloidea</taxon>
        <taxon>Crambidae</taxon>
        <taxon>Pyraustinae</taxon>
        <taxon>Loxostege</taxon>
    </lineage>
</organism>
<dbReference type="Pfam" id="PF04488">
    <property type="entry name" value="Gly_transf_sug"/>
    <property type="match status" value="1"/>
</dbReference>
<evidence type="ECO:0000256" key="6">
    <source>
        <dbReference type="ARBA" id="ARBA00023136"/>
    </source>
</evidence>
<evidence type="ECO:0000256" key="1">
    <source>
        <dbReference type="ARBA" id="ARBA00004323"/>
    </source>
</evidence>
<dbReference type="GO" id="GO:0016758">
    <property type="term" value="F:hexosyltransferase activity"/>
    <property type="evidence" value="ECO:0007669"/>
    <property type="project" value="UniProtKB-ARBA"/>
</dbReference>
<keyword evidence="7" id="KW-1133">Transmembrane helix</keyword>
<keyword evidence="6 7" id="KW-0472">Membrane</keyword>
<comment type="caution">
    <text evidence="9">The sequence shown here is derived from an EMBL/GenBank/DDBJ whole genome shotgun (WGS) entry which is preliminary data.</text>
</comment>
<dbReference type="InterPro" id="IPR029044">
    <property type="entry name" value="Nucleotide-diphossugar_trans"/>
</dbReference>
<comment type="similarity">
    <text evidence="2">Belongs to the glycosyltransferase 32 family.</text>
</comment>
<dbReference type="EMBL" id="JBEDNZ010000006">
    <property type="protein sequence ID" value="KAL0841583.1"/>
    <property type="molecule type" value="Genomic_DNA"/>
</dbReference>
<evidence type="ECO:0000259" key="8">
    <source>
        <dbReference type="Pfam" id="PF04572"/>
    </source>
</evidence>
<dbReference type="Proteomes" id="UP001549921">
    <property type="component" value="Unassembled WGS sequence"/>
</dbReference>
<keyword evidence="3" id="KW-0328">Glycosyltransferase</keyword>
<gene>
    <name evidence="9" type="ORF">ABMA28_015242</name>
</gene>
<dbReference type="InterPro" id="IPR007577">
    <property type="entry name" value="GlycoTrfase_DXD_sugar-bd_CS"/>
</dbReference>
<dbReference type="PANTHER" id="PTHR12042">
    <property type="entry name" value="LACTOSYLCERAMIDE 4-ALPHA-GALACTOSYLTRANSFERASE ALPHA- 1,4-GALACTOSYLTRANSFERASE"/>
    <property type="match status" value="1"/>
</dbReference>
<name>A0ABD0TEQ8_LOXSC</name>
<accession>A0ABD0TEQ8</accession>
<keyword evidence="4" id="KW-0808">Transferase</keyword>
<dbReference type="InterPro" id="IPR051981">
    <property type="entry name" value="Glycosyltransf_32"/>
</dbReference>
<protein>
    <recommendedName>
        <fullName evidence="8">Alpha 1,4-glycosyltransferase domain-containing protein</fullName>
    </recommendedName>
</protein>
<evidence type="ECO:0000256" key="7">
    <source>
        <dbReference type="SAM" id="Phobius"/>
    </source>
</evidence>
<evidence type="ECO:0000256" key="5">
    <source>
        <dbReference type="ARBA" id="ARBA00023034"/>
    </source>
</evidence>
<proteinExistence type="inferred from homology"/>
<feature type="domain" description="Alpha 1,4-glycosyltransferase" evidence="8">
    <location>
        <begin position="225"/>
        <end position="343"/>
    </location>
</feature>
<keyword evidence="5" id="KW-0333">Golgi apparatus</keyword>
<dbReference type="AlphaFoldDB" id="A0ABD0TEQ8"/>
<dbReference type="SUPFAM" id="SSF53448">
    <property type="entry name" value="Nucleotide-diphospho-sugar transferases"/>
    <property type="match status" value="1"/>
</dbReference>
<evidence type="ECO:0000313" key="10">
    <source>
        <dbReference type="Proteomes" id="UP001549921"/>
    </source>
</evidence>
<dbReference type="PANTHER" id="PTHR12042:SF21">
    <property type="entry name" value="ALPHA1,4-GALACTOSYLTRANSFERASE 1-RELATED"/>
    <property type="match status" value="1"/>
</dbReference>
<feature type="transmembrane region" description="Helical" evidence="7">
    <location>
        <begin position="14"/>
        <end position="34"/>
    </location>
</feature>
<comment type="subcellular location">
    <subcellularLocation>
        <location evidence="1">Golgi apparatus membrane</location>
        <topology evidence="1">Single-pass type II membrane protein</topology>
    </subcellularLocation>
</comment>
<reference evidence="9 10" key="1">
    <citation type="submission" date="2024-06" db="EMBL/GenBank/DDBJ databases">
        <title>A chromosome-level genome assembly of beet webworm, Loxostege sticticalis.</title>
        <authorList>
            <person name="Zhang Y."/>
        </authorList>
    </citation>
    <scope>NUCLEOTIDE SEQUENCE [LARGE SCALE GENOMIC DNA]</scope>
    <source>
        <strain evidence="9">AQ028</strain>
        <tissue evidence="9">Male pupae</tissue>
    </source>
</reference>
<evidence type="ECO:0000256" key="3">
    <source>
        <dbReference type="ARBA" id="ARBA00022676"/>
    </source>
</evidence>
<dbReference type="InterPro" id="IPR007652">
    <property type="entry name" value="A1-4-GlycosylTfrase_dom"/>
</dbReference>
<dbReference type="Pfam" id="PF04572">
    <property type="entry name" value="Gb3_synth"/>
    <property type="match status" value="1"/>
</dbReference>
<evidence type="ECO:0000313" key="9">
    <source>
        <dbReference type="EMBL" id="KAL0841583.1"/>
    </source>
</evidence>
<evidence type="ECO:0000256" key="2">
    <source>
        <dbReference type="ARBA" id="ARBA00009003"/>
    </source>
</evidence>
<evidence type="ECO:0000256" key="4">
    <source>
        <dbReference type="ARBA" id="ARBA00022679"/>
    </source>
</evidence>
<sequence>MVVQMILEICCKKCSYKTIISLIITAIIIFVLTIQDSAELYIIKWNMTENISCHYSYEEDALPLVDRNFSPPPKSIFLHETSCRGGLGSRQACAVESAARAHPDWQVNMLFSGPVSNFVVKRSCLSKLLKYDNVKLMRIHLKDYAKGTPLESLVAASPYNKSAWRIEHTSDVLRYLTLYKYGGVYMDSDVVVVRSFNSLDNNWSARESVYAVDSGVMSFSRDSLGRKMASAAIEDFRKNYKPNVWGNNGPGVITRVVKQMCYKTKKKKWIHGCNGFKIYDPVVFYPVYYKKNRQYFEAGRNLTTSGKTYAHHIWNALTHKYSVPKTSPYAKLAMQFCPTVYEMYGDNFGV</sequence>
<dbReference type="GO" id="GO:0000139">
    <property type="term" value="C:Golgi membrane"/>
    <property type="evidence" value="ECO:0007669"/>
    <property type="project" value="UniProtKB-SubCell"/>
</dbReference>
<keyword evidence="7" id="KW-0812">Transmembrane</keyword>